<dbReference type="InterPro" id="IPR045584">
    <property type="entry name" value="Pilin-like"/>
</dbReference>
<dbReference type="Pfam" id="PF07963">
    <property type="entry name" value="N_methyl"/>
    <property type="match status" value="1"/>
</dbReference>
<sequence>MSRSRSHHLASGRGFTLIELVISVTIIGLIVALALPGISGAVVRTKQGEREVMMNAIIQAVNDYASTHGGQLPGGLTPDLPRNPDHAPDGSRQAFSAEVGHWAELGWTPEGSLYYRYDVTSPAPDTVVVTAQADLDRNGQVNVKSVTYKRQAGTFQRLSETESADLY</sequence>
<keyword evidence="2" id="KW-0472">Membrane</keyword>
<evidence type="ECO:0000313" key="4">
    <source>
        <dbReference type="Proteomes" id="UP000217289"/>
    </source>
</evidence>
<feature type="region of interest" description="Disordered" evidence="1">
    <location>
        <begin position="69"/>
        <end position="93"/>
    </location>
</feature>
<dbReference type="SUPFAM" id="SSF54523">
    <property type="entry name" value="Pili subunits"/>
    <property type="match status" value="1"/>
</dbReference>
<dbReference type="Proteomes" id="UP000217289">
    <property type="component" value="Chromosome"/>
</dbReference>
<evidence type="ECO:0008006" key="5">
    <source>
        <dbReference type="Google" id="ProtNLM"/>
    </source>
</evidence>
<evidence type="ECO:0000256" key="2">
    <source>
        <dbReference type="SAM" id="Phobius"/>
    </source>
</evidence>
<reference evidence="3 4" key="1">
    <citation type="submission" date="2017-06" db="EMBL/GenBank/DDBJ databases">
        <authorList>
            <person name="Kim H.J."/>
            <person name="Triplett B.A."/>
        </authorList>
    </citation>
    <scope>NUCLEOTIDE SEQUENCE [LARGE SCALE GENOMIC DNA]</scope>
    <source>
        <strain evidence="3 4">DSM 14713</strain>
    </source>
</reference>
<dbReference type="InterPro" id="IPR012902">
    <property type="entry name" value="N_methyl_site"/>
</dbReference>
<dbReference type="KEGG" id="mbd:MEBOL_006685"/>
<evidence type="ECO:0000313" key="3">
    <source>
        <dbReference type="EMBL" id="ATB33196.1"/>
    </source>
</evidence>
<proteinExistence type="predicted"/>
<keyword evidence="2" id="KW-1133">Transmembrane helix</keyword>
<evidence type="ECO:0000256" key="1">
    <source>
        <dbReference type="SAM" id="MobiDB-lite"/>
    </source>
</evidence>
<dbReference type="EMBL" id="CP022163">
    <property type="protein sequence ID" value="ATB33196.1"/>
    <property type="molecule type" value="Genomic_DNA"/>
</dbReference>
<dbReference type="OrthoDB" id="5501230at2"/>
<name>A0A250IQJ5_9BACT</name>
<dbReference type="PANTHER" id="PTHR30093">
    <property type="entry name" value="GENERAL SECRETION PATHWAY PROTEIN G"/>
    <property type="match status" value="1"/>
</dbReference>
<feature type="transmembrane region" description="Helical" evidence="2">
    <location>
        <begin position="20"/>
        <end position="43"/>
    </location>
</feature>
<dbReference type="Gene3D" id="3.30.700.10">
    <property type="entry name" value="Glycoprotein, Type 4 Pilin"/>
    <property type="match status" value="1"/>
</dbReference>
<dbReference type="PROSITE" id="PS00409">
    <property type="entry name" value="PROKAR_NTER_METHYL"/>
    <property type="match status" value="1"/>
</dbReference>
<dbReference type="RefSeq" id="WP_095981274.1">
    <property type="nucleotide sequence ID" value="NZ_CP022163.1"/>
</dbReference>
<accession>A0A250IQJ5</accession>
<organism evidence="3 4">
    <name type="scientific">Melittangium boletus DSM 14713</name>
    <dbReference type="NCBI Taxonomy" id="1294270"/>
    <lineage>
        <taxon>Bacteria</taxon>
        <taxon>Pseudomonadati</taxon>
        <taxon>Myxococcota</taxon>
        <taxon>Myxococcia</taxon>
        <taxon>Myxococcales</taxon>
        <taxon>Cystobacterineae</taxon>
        <taxon>Archangiaceae</taxon>
        <taxon>Melittangium</taxon>
    </lineage>
</organism>
<gene>
    <name evidence="3" type="ORF">MEBOL_006685</name>
</gene>
<keyword evidence="4" id="KW-1185">Reference proteome</keyword>
<dbReference type="NCBIfam" id="TIGR02532">
    <property type="entry name" value="IV_pilin_GFxxxE"/>
    <property type="match status" value="1"/>
</dbReference>
<protein>
    <recommendedName>
        <fullName evidence="5">Prepilin-type N-terminal cleavage/methylation domain-containing protein</fullName>
    </recommendedName>
</protein>
<dbReference type="AlphaFoldDB" id="A0A250IQJ5"/>
<keyword evidence="2" id="KW-0812">Transmembrane</keyword>